<organism evidence="2 3">
    <name type="scientific">Brassica campestris</name>
    <name type="common">Field mustard</name>
    <dbReference type="NCBI Taxonomy" id="3711"/>
    <lineage>
        <taxon>Eukaryota</taxon>
        <taxon>Viridiplantae</taxon>
        <taxon>Streptophyta</taxon>
        <taxon>Embryophyta</taxon>
        <taxon>Tracheophyta</taxon>
        <taxon>Spermatophyta</taxon>
        <taxon>Magnoliopsida</taxon>
        <taxon>eudicotyledons</taxon>
        <taxon>Gunneridae</taxon>
        <taxon>Pentapetalae</taxon>
        <taxon>rosids</taxon>
        <taxon>malvids</taxon>
        <taxon>Brassicales</taxon>
        <taxon>Brassicaceae</taxon>
        <taxon>Brassiceae</taxon>
        <taxon>Brassica</taxon>
    </lineage>
</organism>
<evidence type="ECO:0000256" key="1">
    <source>
        <dbReference type="SAM" id="MobiDB-lite"/>
    </source>
</evidence>
<protein>
    <submittedName>
        <fullName evidence="2">Uncharacterized protein</fullName>
    </submittedName>
</protein>
<accession>A0A8D9G3D1</accession>
<proteinExistence type="predicted"/>
<dbReference type="Gramene" id="A09p62690.2_BraZ1">
    <property type="protein sequence ID" value="A09p62690.2_BraZ1.CDS.1"/>
    <property type="gene ID" value="A09g62690.2_BraZ1"/>
</dbReference>
<feature type="compositionally biased region" description="Basic and acidic residues" evidence="1">
    <location>
        <begin position="1"/>
        <end position="19"/>
    </location>
</feature>
<dbReference type="EMBL" id="LS974625">
    <property type="protein sequence ID" value="CAG7865802.1"/>
    <property type="molecule type" value="Genomic_DNA"/>
</dbReference>
<feature type="region of interest" description="Disordered" evidence="1">
    <location>
        <begin position="1"/>
        <end position="20"/>
    </location>
</feature>
<feature type="non-terminal residue" evidence="2">
    <location>
        <position position="1"/>
    </location>
</feature>
<dbReference type="Proteomes" id="UP000694005">
    <property type="component" value="Chromosome A09"/>
</dbReference>
<name>A0A8D9G3D1_BRACM</name>
<gene>
    <name evidence="2" type="ORF">BRAPAZ1V2_A09P62690.2</name>
</gene>
<evidence type="ECO:0000313" key="2">
    <source>
        <dbReference type="EMBL" id="CAG7865802.1"/>
    </source>
</evidence>
<sequence>KRPETKHYTKLDRAKRESRPTTCLKEPTVVGRKLTSEIDKLLFSH</sequence>
<reference evidence="2 3" key="1">
    <citation type="submission" date="2021-07" db="EMBL/GenBank/DDBJ databases">
        <authorList>
            <consortium name="Genoscope - CEA"/>
            <person name="William W."/>
        </authorList>
    </citation>
    <scope>NUCLEOTIDE SEQUENCE [LARGE SCALE GENOMIC DNA]</scope>
</reference>
<evidence type="ECO:0000313" key="3">
    <source>
        <dbReference type="Proteomes" id="UP000694005"/>
    </source>
</evidence>
<dbReference type="AlphaFoldDB" id="A0A8D9G3D1"/>